<reference evidence="1 2" key="1">
    <citation type="submission" date="2016-11" db="EMBL/GenBank/DDBJ databases">
        <title>Whole genomes of Flavobacteriaceae.</title>
        <authorList>
            <person name="Stine C."/>
            <person name="Li C."/>
            <person name="Tadesse D."/>
        </authorList>
    </citation>
    <scope>NUCLEOTIDE SEQUENCE [LARGE SCALE GENOMIC DNA]</scope>
    <source>
        <strain evidence="1 2">CCUG 59446</strain>
    </source>
</reference>
<dbReference type="RefSeq" id="WP_089055687.1">
    <property type="nucleotide sequence ID" value="NZ_MUHA01000028.1"/>
</dbReference>
<dbReference type="EMBL" id="MUHA01000028">
    <property type="protein sequence ID" value="OXA95987.1"/>
    <property type="molecule type" value="Genomic_DNA"/>
</dbReference>
<evidence type="ECO:0000313" key="2">
    <source>
        <dbReference type="Proteomes" id="UP000198336"/>
    </source>
</evidence>
<evidence type="ECO:0000313" key="1">
    <source>
        <dbReference type="EMBL" id="OXA95987.1"/>
    </source>
</evidence>
<comment type="caution">
    <text evidence="1">The sequence shown here is derived from an EMBL/GenBank/DDBJ whole genome shotgun (WGS) entry which is preliminary data.</text>
</comment>
<dbReference type="AlphaFoldDB" id="A0A226HNY8"/>
<accession>A0A226HNY8</accession>
<organism evidence="1 2">
    <name type="scientific">Flavobacterium oncorhynchi</name>
    <dbReference type="NCBI Taxonomy" id="728056"/>
    <lineage>
        <taxon>Bacteria</taxon>
        <taxon>Pseudomonadati</taxon>
        <taxon>Bacteroidota</taxon>
        <taxon>Flavobacteriia</taxon>
        <taxon>Flavobacteriales</taxon>
        <taxon>Flavobacteriaceae</taxon>
        <taxon>Flavobacterium</taxon>
    </lineage>
</organism>
<proteinExistence type="predicted"/>
<sequence>MRNIPTFQCYSCGNCELNYHNDKESNKDNGFCVRFFENVNLEEKNIACWTSKQNTYYEDLGKLKPELMKNEHFRNFNKGKKLKIDLNQPTLF</sequence>
<keyword evidence="2" id="KW-1185">Reference proteome</keyword>
<gene>
    <name evidence="1" type="ORF">B0A75_18145</name>
</gene>
<name>A0A226HNY8_9FLAO</name>
<protein>
    <submittedName>
        <fullName evidence="1">Uncharacterized protein</fullName>
    </submittedName>
</protein>
<dbReference type="Proteomes" id="UP000198336">
    <property type="component" value="Unassembled WGS sequence"/>
</dbReference>